<dbReference type="PIRSF" id="PIRSF001461">
    <property type="entry name" value="RPE"/>
    <property type="match status" value="1"/>
</dbReference>
<comment type="caution">
    <text evidence="15">The sequence shown here is derived from an EMBL/GenBank/DDBJ whole genome shotgun (WGS) entry which is preliminary data.</text>
</comment>
<dbReference type="PANTHER" id="PTHR11749">
    <property type="entry name" value="RIBULOSE-5-PHOSPHATE-3-EPIMERASE"/>
    <property type="match status" value="1"/>
</dbReference>
<feature type="binding site" evidence="10 14">
    <location>
        <begin position="141"/>
        <end position="144"/>
    </location>
    <ligand>
        <name>substrate</name>
    </ligand>
</feature>
<evidence type="ECO:0000256" key="13">
    <source>
        <dbReference type="PIRSR" id="PIRSR001461-2"/>
    </source>
</evidence>
<comment type="function">
    <text evidence="10">Catalyzes the reversible epimerization of D-ribulose 5-phosphate to D-xylulose 5-phosphate.</text>
</comment>
<evidence type="ECO:0000313" key="15">
    <source>
        <dbReference type="EMBL" id="PWB73909.1"/>
    </source>
</evidence>
<feature type="binding site" evidence="10 13">
    <location>
        <position position="174"/>
    </location>
    <ligand>
        <name>a divalent metal cation</name>
        <dbReference type="ChEBI" id="CHEBI:60240"/>
    </ligand>
</feature>
<protein>
    <recommendedName>
        <fullName evidence="7 10">Ribulose-phosphate 3-epimerase</fullName>
        <ecNumber evidence="7 10">5.1.3.1</ecNumber>
    </recommendedName>
</protein>
<comment type="cofactor">
    <cofactor evidence="2">
        <name>Mn(2+)</name>
        <dbReference type="ChEBI" id="CHEBI:29035"/>
    </cofactor>
</comment>
<evidence type="ECO:0000256" key="14">
    <source>
        <dbReference type="PIRSR" id="PIRSR001461-3"/>
    </source>
</evidence>
<evidence type="ECO:0000256" key="2">
    <source>
        <dbReference type="ARBA" id="ARBA00001936"/>
    </source>
</evidence>
<dbReference type="CDD" id="cd00429">
    <property type="entry name" value="RPE"/>
    <property type="match status" value="1"/>
</dbReference>
<feature type="binding site" evidence="10 13">
    <location>
        <position position="65"/>
    </location>
    <ligand>
        <name>a divalent metal cation</name>
        <dbReference type="ChEBI" id="CHEBI:60240"/>
    </ligand>
</feature>
<evidence type="ECO:0000256" key="12">
    <source>
        <dbReference type="PIRSR" id="PIRSR001461-1"/>
    </source>
</evidence>
<feature type="active site" description="Proton acceptor" evidence="10 12">
    <location>
        <position position="34"/>
    </location>
</feature>
<comment type="catalytic activity">
    <reaction evidence="1 10 11">
        <text>D-ribulose 5-phosphate = D-xylulose 5-phosphate</text>
        <dbReference type="Rhea" id="RHEA:13677"/>
        <dbReference type="ChEBI" id="CHEBI:57737"/>
        <dbReference type="ChEBI" id="CHEBI:58121"/>
        <dbReference type="EC" id="5.1.3.1"/>
    </reaction>
</comment>
<keyword evidence="13" id="KW-0862">Zinc</keyword>
<feature type="active site" description="Proton donor" evidence="10 12">
    <location>
        <position position="174"/>
    </location>
</feature>
<accession>A0A855X321</accession>
<dbReference type="InterPro" id="IPR011060">
    <property type="entry name" value="RibuloseP-bd_barrel"/>
</dbReference>
<evidence type="ECO:0000313" key="16">
    <source>
        <dbReference type="Proteomes" id="UP000250918"/>
    </source>
</evidence>
<dbReference type="GO" id="GO:0046872">
    <property type="term" value="F:metal ion binding"/>
    <property type="evidence" value="ECO:0007669"/>
    <property type="project" value="UniProtKB-UniRule"/>
</dbReference>
<evidence type="ECO:0000256" key="4">
    <source>
        <dbReference type="ARBA" id="ARBA00001947"/>
    </source>
</evidence>
<evidence type="ECO:0000256" key="8">
    <source>
        <dbReference type="ARBA" id="ARBA00022723"/>
    </source>
</evidence>
<feature type="binding site" evidence="10">
    <location>
        <begin position="174"/>
        <end position="176"/>
    </location>
    <ligand>
        <name>substrate</name>
    </ligand>
</feature>
<evidence type="ECO:0000256" key="3">
    <source>
        <dbReference type="ARBA" id="ARBA00001941"/>
    </source>
</evidence>
<organism evidence="15 16">
    <name type="scientific">candidate division GN15 bacterium</name>
    <dbReference type="NCBI Taxonomy" id="2072418"/>
    <lineage>
        <taxon>Bacteria</taxon>
        <taxon>candidate division GN15</taxon>
    </lineage>
</organism>
<comment type="cofactor">
    <cofactor evidence="3">
        <name>Co(2+)</name>
        <dbReference type="ChEBI" id="CHEBI:48828"/>
    </cofactor>
</comment>
<comment type="pathway">
    <text evidence="10">Carbohydrate degradation.</text>
</comment>
<dbReference type="HAMAP" id="MF_02227">
    <property type="entry name" value="RPE"/>
    <property type="match status" value="1"/>
</dbReference>
<comment type="cofactor">
    <cofactor evidence="10 13">
        <name>a divalent metal cation</name>
        <dbReference type="ChEBI" id="CHEBI:60240"/>
    </cofactor>
    <text evidence="10 13">Binds 1 divalent metal cation per subunit.</text>
</comment>
<dbReference type="EMBL" id="PQAP01000044">
    <property type="protein sequence ID" value="PWB73909.1"/>
    <property type="molecule type" value="Genomic_DNA"/>
</dbReference>
<name>A0A855X321_9BACT</name>
<comment type="similarity">
    <text evidence="6 10 11">Belongs to the ribulose-phosphate 3-epimerase family.</text>
</comment>
<dbReference type="InterPro" id="IPR013785">
    <property type="entry name" value="Aldolase_TIM"/>
</dbReference>
<feature type="binding site" evidence="10 14">
    <location>
        <position position="65"/>
    </location>
    <ligand>
        <name>substrate</name>
    </ligand>
</feature>
<reference evidence="15 16" key="1">
    <citation type="journal article" date="2018" name="ISME J.">
        <title>A methanotrophic archaeon couples anaerobic oxidation of methane to Fe(III) reduction.</title>
        <authorList>
            <person name="Cai C."/>
            <person name="Leu A.O."/>
            <person name="Xie G.J."/>
            <person name="Guo J."/>
            <person name="Feng Y."/>
            <person name="Zhao J.X."/>
            <person name="Tyson G.W."/>
            <person name="Yuan Z."/>
            <person name="Hu S."/>
        </authorList>
    </citation>
    <scope>NUCLEOTIDE SEQUENCE [LARGE SCALE GENOMIC DNA]</scope>
    <source>
        <strain evidence="15">FeB_12</strain>
    </source>
</reference>
<comment type="cofactor">
    <cofactor evidence="4">
        <name>Zn(2+)</name>
        <dbReference type="ChEBI" id="CHEBI:29105"/>
    </cofactor>
</comment>
<dbReference type="Gene3D" id="3.20.20.70">
    <property type="entry name" value="Aldolase class I"/>
    <property type="match status" value="1"/>
</dbReference>
<evidence type="ECO:0000256" key="6">
    <source>
        <dbReference type="ARBA" id="ARBA00009541"/>
    </source>
</evidence>
<dbReference type="InterPro" id="IPR026019">
    <property type="entry name" value="Ribul_P_3_epim"/>
</dbReference>
<dbReference type="NCBIfam" id="NF004076">
    <property type="entry name" value="PRK05581.1-4"/>
    <property type="match status" value="1"/>
</dbReference>
<feature type="binding site" evidence="10 14">
    <location>
        <position position="7"/>
    </location>
    <ligand>
        <name>substrate</name>
    </ligand>
</feature>
<evidence type="ECO:0000256" key="9">
    <source>
        <dbReference type="ARBA" id="ARBA00023235"/>
    </source>
</evidence>
<feature type="binding site" evidence="10 13">
    <location>
        <position position="32"/>
    </location>
    <ligand>
        <name>a divalent metal cation</name>
        <dbReference type="ChEBI" id="CHEBI:60240"/>
    </ligand>
</feature>
<dbReference type="Proteomes" id="UP000250918">
    <property type="component" value="Unassembled WGS sequence"/>
</dbReference>
<dbReference type="GO" id="GO:0019323">
    <property type="term" value="P:pentose catabolic process"/>
    <property type="evidence" value="ECO:0007669"/>
    <property type="project" value="UniProtKB-UniRule"/>
</dbReference>
<comment type="cofactor">
    <cofactor evidence="5">
        <name>Fe(2+)</name>
        <dbReference type="ChEBI" id="CHEBI:29033"/>
    </cofactor>
</comment>
<dbReference type="EC" id="5.1.3.1" evidence="7 10"/>
<evidence type="ECO:0000256" key="10">
    <source>
        <dbReference type="HAMAP-Rule" id="MF_02227"/>
    </source>
</evidence>
<keyword evidence="13" id="KW-0170">Cobalt</keyword>
<gene>
    <name evidence="10 15" type="primary">rpe</name>
    <name evidence="15" type="ORF">C3F09_04620</name>
</gene>
<evidence type="ECO:0000256" key="5">
    <source>
        <dbReference type="ARBA" id="ARBA00001954"/>
    </source>
</evidence>
<dbReference type="SUPFAM" id="SSF51366">
    <property type="entry name" value="Ribulose-phoshate binding barrel"/>
    <property type="match status" value="1"/>
</dbReference>
<keyword evidence="13" id="KW-0464">Manganese</keyword>
<dbReference type="GO" id="GO:0005737">
    <property type="term" value="C:cytoplasm"/>
    <property type="evidence" value="ECO:0007669"/>
    <property type="project" value="UniProtKB-ARBA"/>
</dbReference>
<dbReference type="Pfam" id="PF00834">
    <property type="entry name" value="Ribul_P_3_epim"/>
    <property type="match status" value="1"/>
</dbReference>
<feature type="binding site" evidence="10 13">
    <location>
        <position position="34"/>
    </location>
    <ligand>
        <name>a divalent metal cation</name>
        <dbReference type="ChEBI" id="CHEBI:60240"/>
    </ligand>
</feature>
<proteinExistence type="inferred from homology"/>
<evidence type="ECO:0000256" key="11">
    <source>
        <dbReference type="PIRNR" id="PIRNR001461"/>
    </source>
</evidence>
<keyword evidence="9 10" id="KW-0413">Isomerase</keyword>
<dbReference type="InterPro" id="IPR000056">
    <property type="entry name" value="Ribul_P_3_epim-like"/>
</dbReference>
<keyword evidence="10 11" id="KW-0119">Carbohydrate metabolism</keyword>
<feature type="binding site" evidence="14">
    <location>
        <position position="176"/>
    </location>
    <ligand>
        <name>substrate</name>
    </ligand>
</feature>
<dbReference type="GO" id="GO:0006098">
    <property type="term" value="P:pentose-phosphate shunt"/>
    <property type="evidence" value="ECO:0007669"/>
    <property type="project" value="UniProtKB-UniRule"/>
</dbReference>
<dbReference type="GO" id="GO:0004750">
    <property type="term" value="F:D-ribulose-phosphate 3-epimerase activity"/>
    <property type="evidence" value="ECO:0007669"/>
    <property type="project" value="UniProtKB-UniRule"/>
</dbReference>
<keyword evidence="8 10" id="KW-0479">Metal-binding</keyword>
<feature type="binding site" evidence="14">
    <location>
        <begin position="196"/>
        <end position="197"/>
    </location>
    <ligand>
        <name>substrate</name>
    </ligand>
</feature>
<dbReference type="AlphaFoldDB" id="A0A855X321"/>
<evidence type="ECO:0000256" key="7">
    <source>
        <dbReference type="ARBA" id="ARBA00013188"/>
    </source>
</evidence>
<dbReference type="FunFam" id="3.20.20.70:FF:000004">
    <property type="entry name" value="Ribulose-phosphate 3-epimerase"/>
    <property type="match status" value="1"/>
</dbReference>
<dbReference type="NCBIfam" id="TIGR01163">
    <property type="entry name" value="rpe"/>
    <property type="match status" value="1"/>
</dbReference>
<comment type="caution">
    <text evidence="10">Lacks conserved residue(s) required for the propagation of feature annotation.</text>
</comment>
<evidence type="ECO:0000256" key="1">
    <source>
        <dbReference type="ARBA" id="ARBA00001782"/>
    </source>
</evidence>
<sequence length="223" mass="24384">MVQIAPSVLGADFGRLADEIKSADQAGIRMYHLDIMDGHFVPNISFGPGIVKTINQLTHGFLDVHLMLSEPEKYFEPFVKAGADSITFHLEVHPDPVPYAEQLRQLRVQTGISINPDMPVERVLPFLKHFDLLLVMSVFPGFGGQKFIESALGAIRAARSYVDSHNLKTQIQVDGGVDGSNAAEVVAAGADILVMGTGFFGRDDRAQLVQQVSQLKSARERSI</sequence>